<name>A0A0D7AAS4_9AGAR</name>
<feature type="coiled-coil region" evidence="1">
    <location>
        <begin position="47"/>
        <end position="81"/>
    </location>
</feature>
<evidence type="ECO:0008006" key="4">
    <source>
        <dbReference type="Google" id="ProtNLM"/>
    </source>
</evidence>
<keyword evidence="3" id="KW-1185">Reference proteome</keyword>
<proteinExistence type="predicted"/>
<organism evidence="2 3">
    <name type="scientific">Fistulina hepatica ATCC 64428</name>
    <dbReference type="NCBI Taxonomy" id="1128425"/>
    <lineage>
        <taxon>Eukaryota</taxon>
        <taxon>Fungi</taxon>
        <taxon>Dikarya</taxon>
        <taxon>Basidiomycota</taxon>
        <taxon>Agaricomycotina</taxon>
        <taxon>Agaricomycetes</taxon>
        <taxon>Agaricomycetidae</taxon>
        <taxon>Agaricales</taxon>
        <taxon>Fistulinaceae</taxon>
        <taxon>Fistulina</taxon>
    </lineage>
</organism>
<evidence type="ECO:0000256" key="1">
    <source>
        <dbReference type="SAM" id="Coils"/>
    </source>
</evidence>
<reference evidence="2 3" key="1">
    <citation type="journal article" date="2015" name="Fungal Genet. Biol.">
        <title>Evolution of novel wood decay mechanisms in Agaricales revealed by the genome sequences of Fistulina hepatica and Cylindrobasidium torrendii.</title>
        <authorList>
            <person name="Floudas D."/>
            <person name="Held B.W."/>
            <person name="Riley R."/>
            <person name="Nagy L.G."/>
            <person name="Koehler G."/>
            <person name="Ransdell A.S."/>
            <person name="Younus H."/>
            <person name="Chow J."/>
            <person name="Chiniquy J."/>
            <person name="Lipzen A."/>
            <person name="Tritt A."/>
            <person name="Sun H."/>
            <person name="Haridas S."/>
            <person name="LaButti K."/>
            <person name="Ohm R.A."/>
            <person name="Kues U."/>
            <person name="Blanchette R.A."/>
            <person name="Grigoriev I.V."/>
            <person name="Minto R.E."/>
            <person name="Hibbett D.S."/>
        </authorList>
    </citation>
    <scope>NUCLEOTIDE SEQUENCE [LARGE SCALE GENOMIC DNA]</scope>
    <source>
        <strain evidence="2 3">ATCC 64428</strain>
    </source>
</reference>
<protein>
    <recommendedName>
        <fullName evidence="4">F-box domain-containing protein</fullName>
    </recommendedName>
</protein>
<accession>A0A0D7AAS4</accession>
<dbReference type="OrthoDB" id="3365698at2759"/>
<dbReference type="EMBL" id="KN881928">
    <property type="protein sequence ID" value="KIY47780.1"/>
    <property type="molecule type" value="Genomic_DNA"/>
</dbReference>
<sequence>MQALNSSHSQSDDADDSASDLHPCMHAILLMRSNTCRSAPPSIRNALDAKRSNLRELESNIRNATKENTEESRRTKNLKSRRSHLLEEINLLQSVFSPVWRVPPEILALMFRLAIRSHGTLFVHLLHPILLTCYHWHEVAVSAPSLWATLVLPVALPAYHGTRRELPPISCRMNWLKRSRDLPLDLMLTSPKFYDWLPIPEPFADGLIRIWAEMHRANVWNRLECLSMFNMASDSLERLALPQHAFPRLRTFELQVRRRYDTIQLPQLAHCLTMREVFLDLRCFIHNSLMHFCPWKLITDLCIVGYAWTMRDVLIVLAQCATLQRCKLSYSDAPDSVFGTLALDLGSRINLGALVTLDFYANAYCGIVEVLQQFCCPRLRNFSLTCASPGPAWKACLAAFADRCPLLVNMSLDILSGDIDASEWPLSSFSGVRHLRIPHCGPKDFAISLLNDITERDVGSQHPTAPLFPNLLTLTIDKRSRSDGDRCLCSAIARLLLSRCSVQGGRGAGLEECRVPLELHAILLEQMKPVVEKNIIRIRQPEPSLRYLWGFAYGHPFWERIYRL</sequence>
<evidence type="ECO:0000313" key="3">
    <source>
        <dbReference type="Proteomes" id="UP000054144"/>
    </source>
</evidence>
<dbReference type="SUPFAM" id="SSF52047">
    <property type="entry name" value="RNI-like"/>
    <property type="match status" value="1"/>
</dbReference>
<dbReference type="Proteomes" id="UP000054144">
    <property type="component" value="Unassembled WGS sequence"/>
</dbReference>
<gene>
    <name evidence="2" type="ORF">FISHEDRAFT_59384</name>
</gene>
<keyword evidence="1" id="KW-0175">Coiled coil</keyword>
<dbReference type="AlphaFoldDB" id="A0A0D7AAS4"/>
<evidence type="ECO:0000313" key="2">
    <source>
        <dbReference type="EMBL" id="KIY47780.1"/>
    </source>
</evidence>